<name>F0WY39_9STRA</name>
<evidence type="ECO:0000256" key="1">
    <source>
        <dbReference type="SAM" id="SignalP"/>
    </source>
</evidence>
<protein>
    <submittedName>
        <fullName evidence="2">Uncharacterized protein AlNc14C369G11086</fullName>
    </submittedName>
</protein>
<feature type="signal peptide" evidence="1">
    <location>
        <begin position="1"/>
        <end position="24"/>
    </location>
</feature>
<dbReference type="HOGENOM" id="CLU_1985717_0_0_1"/>
<sequence length="126" mass="13967">MVYQMSCLFLRIPFLFYFVHNTFAFNQHSDFTFTPCTAQNCLSGRCEYTRCDNTLTCDGGHCSFNDCEQAHCNGGACVYRQTKLGSCNGGKCDFDHIPNVDDYCEGGACTSNGHSIPSRISHTLCA</sequence>
<dbReference type="EMBL" id="FR824414">
    <property type="protein sequence ID" value="CCA26389.1"/>
    <property type="molecule type" value="Genomic_DNA"/>
</dbReference>
<keyword evidence="1" id="KW-0732">Signal</keyword>
<dbReference type="AlphaFoldDB" id="F0WY39"/>
<reference evidence="2" key="1">
    <citation type="journal article" date="2011" name="PLoS Biol.">
        <title>Gene gain and loss during evolution of obligate parasitism in the white rust pathogen of Arabidopsis thaliana.</title>
        <authorList>
            <person name="Kemen E."/>
            <person name="Gardiner A."/>
            <person name="Schultz-Larsen T."/>
            <person name="Kemen A.C."/>
            <person name="Balmuth A.L."/>
            <person name="Robert-Seilaniantz A."/>
            <person name="Bailey K."/>
            <person name="Holub E."/>
            <person name="Studholme D.J."/>
            <person name="Maclean D."/>
            <person name="Jones J.D."/>
        </authorList>
    </citation>
    <scope>NUCLEOTIDE SEQUENCE</scope>
</reference>
<gene>
    <name evidence="2" type="primary">AlNc14C369G11086</name>
    <name evidence="2" type="ORF">ALNC14_125330</name>
</gene>
<proteinExistence type="predicted"/>
<organism evidence="2">
    <name type="scientific">Albugo laibachii Nc14</name>
    <dbReference type="NCBI Taxonomy" id="890382"/>
    <lineage>
        <taxon>Eukaryota</taxon>
        <taxon>Sar</taxon>
        <taxon>Stramenopiles</taxon>
        <taxon>Oomycota</taxon>
        <taxon>Peronosporomycetes</taxon>
        <taxon>Albuginales</taxon>
        <taxon>Albuginaceae</taxon>
        <taxon>Albugo</taxon>
    </lineage>
</organism>
<evidence type="ECO:0000313" key="2">
    <source>
        <dbReference type="EMBL" id="CCA26389.1"/>
    </source>
</evidence>
<feature type="chain" id="PRO_5003263653" evidence="1">
    <location>
        <begin position="25"/>
        <end position="126"/>
    </location>
</feature>
<accession>F0WY39</accession>
<reference evidence="2" key="2">
    <citation type="submission" date="2011-02" db="EMBL/GenBank/DDBJ databases">
        <authorList>
            <person name="MacLean D."/>
        </authorList>
    </citation>
    <scope>NUCLEOTIDE SEQUENCE</scope>
</reference>